<feature type="domain" description="FAD-binding PCMH-type" evidence="5">
    <location>
        <begin position="41"/>
        <end position="207"/>
    </location>
</feature>
<evidence type="ECO:0000313" key="6">
    <source>
        <dbReference type="EMBL" id="KAJ5081110.1"/>
    </source>
</evidence>
<evidence type="ECO:0000313" key="7">
    <source>
        <dbReference type="Proteomes" id="UP001149165"/>
    </source>
</evidence>
<evidence type="ECO:0000256" key="3">
    <source>
        <dbReference type="ARBA" id="ARBA00022827"/>
    </source>
</evidence>
<dbReference type="PANTHER" id="PTHR42973">
    <property type="entry name" value="BINDING OXIDOREDUCTASE, PUTATIVE (AFU_ORTHOLOGUE AFUA_1G17690)-RELATED"/>
    <property type="match status" value="1"/>
</dbReference>
<dbReference type="InterPro" id="IPR006094">
    <property type="entry name" value="Oxid_FAD_bind_N"/>
</dbReference>
<evidence type="ECO:0000256" key="4">
    <source>
        <dbReference type="ARBA" id="ARBA00023002"/>
    </source>
</evidence>
<dbReference type="GO" id="GO:0016491">
    <property type="term" value="F:oxidoreductase activity"/>
    <property type="evidence" value="ECO:0007669"/>
    <property type="project" value="UniProtKB-KW"/>
</dbReference>
<organism evidence="6 7">
    <name type="scientific">Penicillium angulare</name>
    <dbReference type="NCBI Taxonomy" id="116970"/>
    <lineage>
        <taxon>Eukaryota</taxon>
        <taxon>Fungi</taxon>
        <taxon>Dikarya</taxon>
        <taxon>Ascomycota</taxon>
        <taxon>Pezizomycotina</taxon>
        <taxon>Eurotiomycetes</taxon>
        <taxon>Eurotiomycetidae</taxon>
        <taxon>Eurotiales</taxon>
        <taxon>Aspergillaceae</taxon>
        <taxon>Penicillium</taxon>
    </lineage>
</organism>
<dbReference type="SUPFAM" id="SSF56176">
    <property type="entry name" value="FAD-binding/transporter-associated domain-like"/>
    <property type="match status" value="1"/>
</dbReference>
<dbReference type="Gene3D" id="3.30.465.10">
    <property type="match status" value="1"/>
</dbReference>
<protein>
    <submittedName>
        <fullName evidence="6">D-lactate dehydrogenase</fullName>
    </submittedName>
</protein>
<dbReference type="Proteomes" id="UP001149165">
    <property type="component" value="Unassembled WGS sequence"/>
</dbReference>
<dbReference type="GO" id="GO:0071949">
    <property type="term" value="F:FAD binding"/>
    <property type="evidence" value="ECO:0007669"/>
    <property type="project" value="InterPro"/>
</dbReference>
<proteinExistence type="inferred from homology"/>
<dbReference type="InterPro" id="IPR036318">
    <property type="entry name" value="FAD-bd_PCMH-like_sf"/>
</dbReference>
<evidence type="ECO:0000259" key="5">
    <source>
        <dbReference type="PROSITE" id="PS51387"/>
    </source>
</evidence>
<dbReference type="InterPro" id="IPR050416">
    <property type="entry name" value="FAD-linked_Oxidoreductase"/>
</dbReference>
<sequence>MSGSTQLNALETFLQGHPTIKYTPPSSPDYPAARQIFNSSRRDNPLAIVQPQSSSDVAALVKYAKSSSLPFTIRAGGHNLEGLSLVEGALLIDLRALTAVKVASDRKSATVQCGILQVELANALWEEGLVTPRGALPSVGYVGWATYGGYGPFSSHWGLGVDQILGATIVNANGEIVKADESLLQGIRGGGGLYGVILDLTIKVYPLTSLLAGAIIFDSSDITKTFVDFNAAYEKLLETEALPPQLTLQQIAFKAPTGRAFAAIFVWSDANIEEGQVWSEKIASLGPLVANTVAPTNVPEWFSGNGALVPPVVSGSAYTHNISRVSPAIAETIGRSLASMPADPGTMVSIHQLRGPSTEQQVHSSLFAAREPHYMLEFLGFATQKNVREISERWAAEMTENTKQAGLEYLLPSAYVSLYNSGVQAKSSADLLDTIYGSKVETLKGLKAKFDSQDVFSLAVPALK</sequence>
<dbReference type="PANTHER" id="PTHR42973:SF7">
    <property type="entry name" value="FAD-BINDING PCMH-TYPE DOMAIN-CONTAINING PROTEIN"/>
    <property type="match status" value="1"/>
</dbReference>
<dbReference type="Pfam" id="PF01565">
    <property type="entry name" value="FAD_binding_4"/>
    <property type="match status" value="1"/>
</dbReference>
<evidence type="ECO:0000256" key="1">
    <source>
        <dbReference type="ARBA" id="ARBA00005466"/>
    </source>
</evidence>
<keyword evidence="2" id="KW-0285">Flavoprotein</keyword>
<name>A0A9W9EG43_9EURO</name>
<dbReference type="EMBL" id="JAPQKH010000011">
    <property type="protein sequence ID" value="KAJ5081110.1"/>
    <property type="molecule type" value="Genomic_DNA"/>
</dbReference>
<reference evidence="6" key="2">
    <citation type="journal article" date="2023" name="IMA Fungus">
        <title>Comparative genomic study of the Penicillium genus elucidates a diverse pangenome and 15 lateral gene transfer events.</title>
        <authorList>
            <person name="Petersen C."/>
            <person name="Sorensen T."/>
            <person name="Nielsen M.R."/>
            <person name="Sondergaard T.E."/>
            <person name="Sorensen J.L."/>
            <person name="Fitzpatrick D.A."/>
            <person name="Frisvad J.C."/>
            <person name="Nielsen K.L."/>
        </authorList>
    </citation>
    <scope>NUCLEOTIDE SEQUENCE</scope>
    <source>
        <strain evidence="6">IBT 30069</strain>
    </source>
</reference>
<keyword evidence="3" id="KW-0274">FAD</keyword>
<dbReference type="InterPro" id="IPR016167">
    <property type="entry name" value="FAD-bd_PCMH_sub1"/>
</dbReference>
<gene>
    <name evidence="6" type="ORF">N7456_013348</name>
</gene>
<dbReference type="PROSITE" id="PS51387">
    <property type="entry name" value="FAD_PCMH"/>
    <property type="match status" value="1"/>
</dbReference>
<evidence type="ECO:0000256" key="2">
    <source>
        <dbReference type="ARBA" id="ARBA00022630"/>
    </source>
</evidence>
<dbReference type="OrthoDB" id="363185at2759"/>
<dbReference type="InterPro" id="IPR016166">
    <property type="entry name" value="FAD-bd_PCMH"/>
</dbReference>
<reference evidence="6" key="1">
    <citation type="submission" date="2022-11" db="EMBL/GenBank/DDBJ databases">
        <authorList>
            <person name="Petersen C."/>
        </authorList>
    </citation>
    <scope>NUCLEOTIDE SEQUENCE</scope>
    <source>
        <strain evidence="6">IBT 30069</strain>
    </source>
</reference>
<dbReference type="Gene3D" id="3.30.43.10">
    <property type="entry name" value="Uridine Diphospho-n-acetylenolpyruvylglucosamine Reductase, domain 2"/>
    <property type="match status" value="1"/>
</dbReference>
<dbReference type="AlphaFoldDB" id="A0A9W9EG43"/>
<keyword evidence="7" id="KW-1185">Reference proteome</keyword>
<dbReference type="InterPro" id="IPR016169">
    <property type="entry name" value="FAD-bd_PCMH_sub2"/>
</dbReference>
<accession>A0A9W9EG43</accession>
<dbReference type="Gene3D" id="3.40.462.20">
    <property type="match status" value="1"/>
</dbReference>
<comment type="similarity">
    <text evidence="1">Belongs to the oxygen-dependent FAD-linked oxidoreductase family.</text>
</comment>
<comment type="caution">
    <text evidence="6">The sequence shown here is derived from an EMBL/GenBank/DDBJ whole genome shotgun (WGS) entry which is preliminary data.</text>
</comment>
<keyword evidence="4" id="KW-0560">Oxidoreductase</keyword>